<dbReference type="RefSeq" id="WP_378023217.1">
    <property type="nucleotide sequence ID" value="NZ_JBHSKG010000013.1"/>
</dbReference>
<evidence type="ECO:0000313" key="2">
    <source>
        <dbReference type="EMBL" id="MFC5141062.1"/>
    </source>
</evidence>
<evidence type="ECO:0000313" key="3">
    <source>
        <dbReference type="Proteomes" id="UP001596175"/>
    </source>
</evidence>
<keyword evidence="3" id="KW-1185">Reference proteome</keyword>
<evidence type="ECO:0000256" key="1">
    <source>
        <dbReference type="SAM" id="MobiDB-lite"/>
    </source>
</evidence>
<comment type="caution">
    <text evidence="2">The sequence shown here is derived from an EMBL/GenBank/DDBJ whole genome shotgun (WGS) entry which is preliminary data.</text>
</comment>
<feature type="region of interest" description="Disordered" evidence="1">
    <location>
        <begin position="1"/>
        <end position="48"/>
    </location>
</feature>
<name>A0ABV9ZLD9_9PSEU</name>
<dbReference type="EMBL" id="JBHSKG010000013">
    <property type="protein sequence ID" value="MFC5141062.1"/>
    <property type="molecule type" value="Genomic_DNA"/>
</dbReference>
<feature type="compositionally biased region" description="Basic and acidic residues" evidence="1">
    <location>
        <begin position="1"/>
        <end position="15"/>
    </location>
</feature>
<sequence length="48" mass="5578">MRDRTDDRLIQEPRIRRIVRPRPSAPPPDERGGVPSPRGPVRDEHPED</sequence>
<accession>A0ABV9ZLD9</accession>
<gene>
    <name evidence="2" type="ORF">ACFPK1_22695</name>
</gene>
<reference evidence="3" key="1">
    <citation type="journal article" date="2019" name="Int. J. Syst. Evol. Microbiol.">
        <title>The Global Catalogue of Microorganisms (GCM) 10K type strain sequencing project: providing services to taxonomists for standard genome sequencing and annotation.</title>
        <authorList>
            <consortium name="The Broad Institute Genomics Platform"/>
            <consortium name="The Broad Institute Genome Sequencing Center for Infectious Disease"/>
            <person name="Wu L."/>
            <person name="Ma J."/>
        </authorList>
    </citation>
    <scope>NUCLEOTIDE SEQUENCE [LARGE SCALE GENOMIC DNA]</scope>
    <source>
        <strain evidence="3">XZYJ18</strain>
    </source>
</reference>
<dbReference type="Proteomes" id="UP001596175">
    <property type="component" value="Unassembled WGS sequence"/>
</dbReference>
<organism evidence="2 3">
    <name type="scientific">Actinomycetospora rhizophila</name>
    <dbReference type="NCBI Taxonomy" id="1416876"/>
    <lineage>
        <taxon>Bacteria</taxon>
        <taxon>Bacillati</taxon>
        <taxon>Actinomycetota</taxon>
        <taxon>Actinomycetes</taxon>
        <taxon>Pseudonocardiales</taxon>
        <taxon>Pseudonocardiaceae</taxon>
        <taxon>Actinomycetospora</taxon>
    </lineage>
</organism>
<protein>
    <submittedName>
        <fullName evidence="2">Uncharacterized protein</fullName>
    </submittedName>
</protein>
<proteinExistence type="predicted"/>